<organism evidence="7 8">
    <name type="scientific">Pisum sativum</name>
    <name type="common">Garden pea</name>
    <name type="synonym">Lathyrus oleraceus</name>
    <dbReference type="NCBI Taxonomy" id="3888"/>
    <lineage>
        <taxon>Eukaryota</taxon>
        <taxon>Viridiplantae</taxon>
        <taxon>Streptophyta</taxon>
        <taxon>Embryophyta</taxon>
        <taxon>Tracheophyta</taxon>
        <taxon>Spermatophyta</taxon>
        <taxon>Magnoliopsida</taxon>
        <taxon>eudicotyledons</taxon>
        <taxon>Gunneridae</taxon>
        <taxon>Pentapetalae</taxon>
        <taxon>rosids</taxon>
        <taxon>fabids</taxon>
        <taxon>Fabales</taxon>
        <taxon>Fabaceae</taxon>
        <taxon>Papilionoideae</taxon>
        <taxon>50 kb inversion clade</taxon>
        <taxon>NPAAA clade</taxon>
        <taxon>Hologalegina</taxon>
        <taxon>IRL clade</taxon>
        <taxon>Fabeae</taxon>
        <taxon>Lathyrus</taxon>
    </lineage>
</organism>
<dbReference type="SUPFAM" id="SSF53649">
    <property type="entry name" value="Alkaline phosphatase-like"/>
    <property type="match status" value="1"/>
</dbReference>
<evidence type="ECO:0000259" key="6">
    <source>
        <dbReference type="Pfam" id="PF01676"/>
    </source>
</evidence>
<dbReference type="InterPro" id="IPR004456">
    <property type="entry name" value="Pglycerate_mutase_ApgM"/>
</dbReference>
<dbReference type="Pfam" id="PF01676">
    <property type="entry name" value="Metalloenzyme"/>
    <property type="match status" value="1"/>
</dbReference>
<dbReference type="EMBL" id="JAMSHJ010000003">
    <property type="protein sequence ID" value="KAI5431783.1"/>
    <property type="molecule type" value="Genomic_DNA"/>
</dbReference>
<dbReference type="Proteomes" id="UP001058974">
    <property type="component" value="Chromosome 3"/>
</dbReference>
<protein>
    <recommendedName>
        <fullName evidence="6">Metalloenzyme domain-containing protein</fullName>
    </recommendedName>
</protein>
<evidence type="ECO:0000256" key="3">
    <source>
        <dbReference type="ARBA" id="ARBA00004921"/>
    </source>
</evidence>
<dbReference type="InterPro" id="IPR006124">
    <property type="entry name" value="Metalloenzyme"/>
</dbReference>
<evidence type="ECO:0000256" key="1">
    <source>
        <dbReference type="ARBA" id="ARBA00000370"/>
    </source>
</evidence>
<feature type="domain" description="Metalloenzyme" evidence="6">
    <location>
        <begin position="111"/>
        <end position="184"/>
    </location>
</feature>
<dbReference type="Gene3D" id="3.40.720.10">
    <property type="entry name" value="Alkaline Phosphatase, subunit A"/>
    <property type="match status" value="2"/>
</dbReference>
<evidence type="ECO:0000313" key="7">
    <source>
        <dbReference type="EMBL" id="KAI5431783.1"/>
    </source>
</evidence>
<comment type="similarity">
    <text evidence="4">Belongs to the BPG-independent phosphoglycerate mutase family. A-PGAM subfamily.</text>
</comment>
<proteinExistence type="inferred from homology"/>
<dbReference type="PANTHER" id="PTHR31209:SF0">
    <property type="entry name" value="METALLOENZYME DOMAIN-CONTAINING PROTEIN"/>
    <property type="match status" value="1"/>
</dbReference>
<dbReference type="AlphaFoldDB" id="A0A9D5B2V8"/>
<keyword evidence="8" id="KW-1185">Reference proteome</keyword>
<name>A0A9D5B2V8_PEA</name>
<comment type="function">
    <text evidence="2">Catalyzes the interconversion of 2-phosphoglycerate and 3-phosphoglycerate.</text>
</comment>
<keyword evidence="5" id="KW-0324">Glycolysis</keyword>
<comment type="catalytic activity">
    <reaction evidence="1">
        <text>(2R)-2-phosphoglycerate = (2R)-3-phosphoglycerate</text>
        <dbReference type="Rhea" id="RHEA:15901"/>
        <dbReference type="ChEBI" id="CHEBI:58272"/>
        <dbReference type="ChEBI" id="CHEBI:58289"/>
        <dbReference type="EC" id="5.4.2.12"/>
    </reaction>
</comment>
<reference evidence="7 8" key="1">
    <citation type="journal article" date="2022" name="Nat. Genet.">
        <title>Improved pea reference genome and pan-genome highlight genomic features and evolutionary characteristics.</title>
        <authorList>
            <person name="Yang T."/>
            <person name="Liu R."/>
            <person name="Luo Y."/>
            <person name="Hu S."/>
            <person name="Wang D."/>
            <person name="Wang C."/>
            <person name="Pandey M.K."/>
            <person name="Ge S."/>
            <person name="Xu Q."/>
            <person name="Li N."/>
            <person name="Li G."/>
            <person name="Huang Y."/>
            <person name="Saxena R.K."/>
            <person name="Ji Y."/>
            <person name="Li M."/>
            <person name="Yan X."/>
            <person name="He Y."/>
            <person name="Liu Y."/>
            <person name="Wang X."/>
            <person name="Xiang C."/>
            <person name="Varshney R.K."/>
            <person name="Ding H."/>
            <person name="Gao S."/>
            <person name="Zong X."/>
        </authorList>
    </citation>
    <scope>NUCLEOTIDE SEQUENCE [LARGE SCALE GENOMIC DNA]</scope>
    <source>
        <strain evidence="7 8">cv. Zhongwan 6</strain>
    </source>
</reference>
<evidence type="ECO:0000256" key="4">
    <source>
        <dbReference type="ARBA" id="ARBA00005524"/>
    </source>
</evidence>
<dbReference type="PANTHER" id="PTHR31209">
    <property type="entry name" value="COFACTOR-INDEPENDENT PHOSPHOGLYCERATE MUTASE"/>
    <property type="match status" value="1"/>
</dbReference>
<comment type="caution">
    <text evidence="7">The sequence shown here is derived from an EMBL/GenBank/DDBJ whole genome shotgun (WGS) entry which is preliminary data.</text>
</comment>
<sequence length="275" mass="29774">MVAPTKIIAGLGLSLGIDILEAPGATGDYRTLLTSKATAIAKALSAPSQSCPRVFVPGEDEYKAGPSDGYDFGFLHIKVEIFKFRFLHLFLLFSILPQNFIPILNGSHMLLFLQAIDDAGHDKASILKVKALEAVDTAIGQLARLLWEAESTGKFQFFLCVTGDHSTPVEYGDHSFEPVPFSICRLKDFVGAIGESVIRETSLDPFPLPSVKSGEDLAFDLETEEKDGKCSQSYSGDSVYESNEIAAARGCLGRFPGGEMMGIIKNFLNLDAEAI</sequence>
<gene>
    <name evidence="7" type="ORF">KIW84_035810</name>
</gene>
<evidence type="ECO:0000313" key="8">
    <source>
        <dbReference type="Proteomes" id="UP001058974"/>
    </source>
</evidence>
<dbReference type="InterPro" id="IPR017850">
    <property type="entry name" value="Alkaline_phosphatase_core_sf"/>
</dbReference>
<accession>A0A9D5B2V8</accession>
<dbReference type="GO" id="GO:0004619">
    <property type="term" value="F:phosphoglycerate mutase activity"/>
    <property type="evidence" value="ECO:0007669"/>
    <property type="project" value="UniProtKB-EC"/>
</dbReference>
<dbReference type="GO" id="GO:0046872">
    <property type="term" value="F:metal ion binding"/>
    <property type="evidence" value="ECO:0007669"/>
    <property type="project" value="InterPro"/>
</dbReference>
<dbReference type="Gramene" id="Psat03G0581000-T5">
    <property type="protein sequence ID" value="KAI5431783.1"/>
    <property type="gene ID" value="KIW84_035810"/>
</dbReference>
<evidence type="ECO:0000256" key="5">
    <source>
        <dbReference type="ARBA" id="ARBA00023152"/>
    </source>
</evidence>
<evidence type="ECO:0000256" key="2">
    <source>
        <dbReference type="ARBA" id="ARBA00002315"/>
    </source>
</evidence>
<dbReference type="GO" id="GO:0006096">
    <property type="term" value="P:glycolytic process"/>
    <property type="evidence" value="ECO:0007669"/>
    <property type="project" value="UniProtKB-KW"/>
</dbReference>
<comment type="pathway">
    <text evidence="3">Carbohydrate degradation.</text>
</comment>